<comment type="subcellular location">
    <subcellularLocation>
        <location evidence="1">Cytoplasm</location>
    </subcellularLocation>
</comment>
<dbReference type="Pfam" id="PF07701">
    <property type="entry name" value="HNOBA"/>
    <property type="match status" value="1"/>
</dbReference>
<dbReference type="InterPro" id="IPR018297">
    <property type="entry name" value="A/G_cyclase_CS"/>
</dbReference>
<dbReference type="PANTHER" id="PTHR45655">
    <property type="entry name" value="GUANYLATE CYCLASE SOLUBLE SUBUNIT BETA-2"/>
    <property type="match status" value="1"/>
</dbReference>
<dbReference type="Proteomes" id="UP001142055">
    <property type="component" value="Chromosome 1"/>
</dbReference>
<evidence type="ECO:0000313" key="11">
    <source>
        <dbReference type="Proteomes" id="UP001142055"/>
    </source>
</evidence>
<keyword evidence="4" id="KW-0547">Nucleotide-binding</keyword>
<dbReference type="PROSITE" id="PS50125">
    <property type="entry name" value="GUANYLATE_CYCLASE_2"/>
    <property type="match status" value="1"/>
</dbReference>
<protein>
    <recommendedName>
        <fullName evidence="2">guanylate cyclase</fullName>
        <ecNumber evidence="2">4.6.1.2</ecNumber>
    </recommendedName>
</protein>
<dbReference type="GO" id="GO:0004383">
    <property type="term" value="F:guanylate cyclase activity"/>
    <property type="evidence" value="ECO:0007669"/>
    <property type="project" value="UniProtKB-EC"/>
</dbReference>
<accession>A0A9Q0MJY5</accession>
<dbReference type="EC" id="4.6.1.2" evidence="2"/>
<proteinExistence type="inferred from homology"/>
<dbReference type="OMA" id="ACCERFD"/>
<evidence type="ECO:0000256" key="7">
    <source>
        <dbReference type="ARBA" id="ARBA00023293"/>
    </source>
</evidence>
<comment type="similarity">
    <text evidence="8">Belongs to the adenylyl cyclase class-4/guanylyl cyclase family.</text>
</comment>
<dbReference type="GO" id="GO:0070482">
    <property type="term" value="P:response to oxygen levels"/>
    <property type="evidence" value="ECO:0007669"/>
    <property type="project" value="TreeGrafter"/>
</dbReference>
<dbReference type="InterPro" id="IPR024096">
    <property type="entry name" value="NO_sig/Golgi_transp_ligand-bd"/>
</dbReference>
<dbReference type="SUPFAM" id="SSF55073">
    <property type="entry name" value="Nucleotide cyclase"/>
    <property type="match status" value="1"/>
</dbReference>
<dbReference type="Gene3D" id="3.30.450.260">
    <property type="entry name" value="Haem NO binding associated domain"/>
    <property type="match status" value="1"/>
</dbReference>
<evidence type="ECO:0000259" key="9">
    <source>
        <dbReference type="PROSITE" id="PS50125"/>
    </source>
</evidence>
<gene>
    <name evidence="10" type="ORF">RDWZM_004217</name>
</gene>
<dbReference type="GO" id="GO:0070026">
    <property type="term" value="F:nitric oxide binding"/>
    <property type="evidence" value="ECO:0007669"/>
    <property type="project" value="TreeGrafter"/>
</dbReference>
<dbReference type="PANTHER" id="PTHR45655:SF10">
    <property type="entry name" value="SOLUBLE GUANYLATE CYCLASE 88E"/>
    <property type="match status" value="1"/>
</dbReference>
<dbReference type="InterPro" id="IPR038158">
    <property type="entry name" value="H-NOX_domain_sf"/>
</dbReference>
<dbReference type="Gene3D" id="3.30.70.1230">
    <property type="entry name" value="Nucleotide cyclase"/>
    <property type="match status" value="1"/>
</dbReference>
<keyword evidence="7" id="KW-0141">cGMP biosynthesis</keyword>
<dbReference type="InterPro" id="IPR042463">
    <property type="entry name" value="HNOB_dom_associated_sf"/>
</dbReference>
<keyword evidence="3" id="KW-0963">Cytoplasm</keyword>
<dbReference type="InterPro" id="IPR011644">
    <property type="entry name" value="Heme_NO-bd"/>
</dbReference>
<dbReference type="Gene3D" id="3.90.1520.10">
    <property type="entry name" value="H-NOX domain"/>
    <property type="match status" value="1"/>
</dbReference>
<keyword evidence="5" id="KW-0342">GTP-binding</keyword>
<dbReference type="Pfam" id="PF00211">
    <property type="entry name" value="Guanylate_cyc"/>
    <property type="match status" value="1"/>
</dbReference>
<dbReference type="Pfam" id="PF07700">
    <property type="entry name" value="HNOB"/>
    <property type="match status" value="1"/>
</dbReference>
<dbReference type="SUPFAM" id="SSF111126">
    <property type="entry name" value="Ligand-binding domain in the NO signalling and Golgi transport"/>
    <property type="match status" value="1"/>
</dbReference>
<dbReference type="EMBL" id="JAPWDV010000001">
    <property type="protein sequence ID" value="KAJ6225672.1"/>
    <property type="molecule type" value="Genomic_DNA"/>
</dbReference>
<dbReference type="SMART" id="SM00044">
    <property type="entry name" value="CYCc"/>
    <property type="match status" value="1"/>
</dbReference>
<sequence>MYGLLIENISQYIQERYGMDKWNEIRRLAQIEENSFNTHTIYPDVYTKNIIDKACQVLKLTEKQFLIKVGESFVIFIGRYGYDIILSALGREFRDFLNSLDDLHEYLRLSYPRLRPPSYFCDNESQHGLILHYRTKRNFLLWYTVGQIIQVAKVFYSTDVEIELLSEKQEINEFHFILKLRFDNQAFLQRPLNRLLGHEEKPIFERHERRCASAMWYADLHSTSGNVGCPFKKSFDINPIPGLFVNDFPPVTMETFLDIFPFSIIYDSSMTIQKTGNYCMSNIIHQNLTQIFSLIKPKIEFTWDSILRHTNATFELRLAIFLKIKIKKFFESTLPRQNQFDSSEELNDKCSNVDNLFLQLKGQMIYLSSWKSIAFLGAPNVANVDTLIKTGLYLNDLSMHDFSRDMVLAGQQQSAEVKLALDQELHKSRQLEITIKKLDEERHKLRIGEKNIETCQYFPSVTILFSDIINFTEICSKIPPMQVVNMLNETYTKFDLLTECHNIYKVETIGDAYMVAGGLPVHQEESSYCHARKVCLMAMDMIDSVYHIKDPSRGRHLKIRIGIHTGPVVGGIVGQKMPRYCLFGDTVNTSSRMETSSVKMKVQISEITQRLLDHNEWDIRERGTIRLKGKGMMKTYWLNSRKVKSPSCGISGRSNSSGELSYINQIPFIGNDDGTNIGSNLNRPKLTLTNHSSNSSLFIPNQLKRTCTMM</sequence>
<name>A0A9Q0MJY5_BLOTA</name>
<dbReference type="FunFam" id="3.30.70.1230:FF:000007">
    <property type="entry name" value="Guanylate cyclase soluble subunit alpha-3"/>
    <property type="match status" value="1"/>
</dbReference>
<dbReference type="GO" id="GO:0019826">
    <property type="term" value="F:oxygen sensor activity"/>
    <property type="evidence" value="ECO:0007669"/>
    <property type="project" value="TreeGrafter"/>
</dbReference>
<keyword evidence="11" id="KW-1185">Reference proteome</keyword>
<dbReference type="InterPro" id="IPR029787">
    <property type="entry name" value="Nucleotide_cyclase"/>
</dbReference>
<dbReference type="InterPro" id="IPR001054">
    <property type="entry name" value="A/G_cyclase"/>
</dbReference>
<dbReference type="GO" id="GO:0008074">
    <property type="term" value="C:guanylate cyclase complex, soluble"/>
    <property type="evidence" value="ECO:0007669"/>
    <property type="project" value="TreeGrafter"/>
</dbReference>
<evidence type="ECO:0000256" key="8">
    <source>
        <dbReference type="RuleBase" id="RU000405"/>
    </source>
</evidence>
<dbReference type="GO" id="GO:0005525">
    <property type="term" value="F:GTP binding"/>
    <property type="evidence" value="ECO:0007669"/>
    <property type="project" value="UniProtKB-KW"/>
</dbReference>
<evidence type="ECO:0000256" key="1">
    <source>
        <dbReference type="ARBA" id="ARBA00004496"/>
    </source>
</evidence>
<dbReference type="PROSITE" id="PS00452">
    <property type="entry name" value="GUANYLATE_CYCLASE_1"/>
    <property type="match status" value="1"/>
</dbReference>
<evidence type="ECO:0000256" key="6">
    <source>
        <dbReference type="ARBA" id="ARBA00023239"/>
    </source>
</evidence>
<dbReference type="GO" id="GO:0038060">
    <property type="term" value="P:nitric oxide-cGMP-mediated signaling"/>
    <property type="evidence" value="ECO:0007669"/>
    <property type="project" value="TreeGrafter"/>
</dbReference>
<dbReference type="AlphaFoldDB" id="A0A9Q0MJY5"/>
<evidence type="ECO:0000256" key="3">
    <source>
        <dbReference type="ARBA" id="ARBA00022490"/>
    </source>
</evidence>
<dbReference type="CDD" id="cd07302">
    <property type="entry name" value="CHD"/>
    <property type="match status" value="1"/>
</dbReference>
<dbReference type="GO" id="GO:0020037">
    <property type="term" value="F:heme binding"/>
    <property type="evidence" value="ECO:0007669"/>
    <property type="project" value="InterPro"/>
</dbReference>
<reference evidence="10" key="1">
    <citation type="submission" date="2022-12" db="EMBL/GenBank/DDBJ databases">
        <title>Genome assemblies of Blomia tropicalis.</title>
        <authorList>
            <person name="Cui Y."/>
        </authorList>
    </citation>
    <scope>NUCLEOTIDE SEQUENCE</scope>
    <source>
        <tissue evidence="10">Adult mites</tissue>
    </source>
</reference>
<evidence type="ECO:0000256" key="5">
    <source>
        <dbReference type="ARBA" id="ARBA00023134"/>
    </source>
</evidence>
<evidence type="ECO:0000256" key="2">
    <source>
        <dbReference type="ARBA" id="ARBA00012202"/>
    </source>
</evidence>
<dbReference type="Gene3D" id="6.10.250.780">
    <property type="match status" value="1"/>
</dbReference>
<comment type="caution">
    <text evidence="10">The sequence shown here is derived from an EMBL/GenBank/DDBJ whole genome shotgun (WGS) entry which is preliminary data.</text>
</comment>
<dbReference type="InterPro" id="IPR011645">
    <property type="entry name" value="HNOB_dom_associated"/>
</dbReference>
<keyword evidence="6 8" id="KW-0456">Lyase</keyword>
<organism evidence="10 11">
    <name type="scientific">Blomia tropicalis</name>
    <name type="common">Mite</name>
    <dbReference type="NCBI Taxonomy" id="40697"/>
    <lineage>
        <taxon>Eukaryota</taxon>
        <taxon>Metazoa</taxon>
        <taxon>Ecdysozoa</taxon>
        <taxon>Arthropoda</taxon>
        <taxon>Chelicerata</taxon>
        <taxon>Arachnida</taxon>
        <taxon>Acari</taxon>
        <taxon>Acariformes</taxon>
        <taxon>Sarcoptiformes</taxon>
        <taxon>Astigmata</taxon>
        <taxon>Glycyphagoidea</taxon>
        <taxon>Echimyopodidae</taxon>
        <taxon>Blomia</taxon>
    </lineage>
</organism>
<feature type="domain" description="Guanylate cyclase" evidence="9">
    <location>
        <begin position="462"/>
        <end position="594"/>
    </location>
</feature>
<evidence type="ECO:0000313" key="10">
    <source>
        <dbReference type="EMBL" id="KAJ6225672.1"/>
    </source>
</evidence>
<evidence type="ECO:0000256" key="4">
    <source>
        <dbReference type="ARBA" id="ARBA00022741"/>
    </source>
</evidence>